<keyword evidence="2" id="KW-1185">Reference proteome</keyword>
<sequence length="142" mass="15077">MSEATPNFAVEDLTNSNQALDDDPVSSSTSQQRAESGTIQHVGTEFVAAHEVHDNEAASLMRSHQRPGTDATQPIKIELVTMSTKIGDNALEPSGSGQQGPESARPLGVLGKWTLGRQFSFGFNVMGAVIPCFLMGKSQSTT</sequence>
<dbReference type="Proteomes" id="UP001186974">
    <property type="component" value="Unassembled WGS sequence"/>
</dbReference>
<evidence type="ECO:0000313" key="2">
    <source>
        <dbReference type="Proteomes" id="UP001186974"/>
    </source>
</evidence>
<gene>
    <name evidence="1" type="ORF">LTS18_013454</name>
</gene>
<organism evidence="1 2">
    <name type="scientific">Coniosporium uncinatum</name>
    <dbReference type="NCBI Taxonomy" id="93489"/>
    <lineage>
        <taxon>Eukaryota</taxon>
        <taxon>Fungi</taxon>
        <taxon>Dikarya</taxon>
        <taxon>Ascomycota</taxon>
        <taxon>Pezizomycotina</taxon>
        <taxon>Dothideomycetes</taxon>
        <taxon>Dothideomycetes incertae sedis</taxon>
        <taxon>Coniosporium</taxon>
    </lineage>
</organism>
<reference evidence="1" key="1">
    <citation type="submission" date="2024-09" db="EMBL/GenBank/DDBJ databases">
        <title>Black Yeasts Isolated from many extreme environments.</title>
        <authorList>
            <person name="Coleine C."/>
            <person name="Stajich J.E."/>
            <person name="Selbmann L."/>
        </authorList>
    </citation>
    <scope>NUCLEOTIDE SEQUENCE</scope>
    <source>
        <strain evidence="1">CCFEE 5737</strain>
    </source>
</reference>
<name>A0ACC3DVN4_9PEZI</name>
<protein>
    <submittedName>
        <fullName evidence="1">Uncharacterized protein</fullName>
    </submittedName>
</protein>
<comment type="caution">
    <text evidence="1">The sequence shown here is derived from an EMBL/GenBank/DDBJ whole genome shotgun (WGS) entry which is preliminary data.</text>
</comment>
<proteinExistence type="predicted"/>
<dbReference type="EMBL" id="JAWDJW010000416">
    <property type="protein sequence ID" value="KAK3080757.1"/>
    <property type="molecule type" value="Genomic_DNA"/>
</dbReference>
<accession>A0ACC3DVN4</accession>
<evidence type="ECO:0000313" key="1">
    <source>
        <dbReference type="EMBL" id="KAK3080757.1"/>
    </source>
</evidence>